<dbReference type="AlphaFoldDB" id="A0A2K4ZJF3"/>
<dbReference type="RefSeq" id="WP_103240632.1">
    <property type="nucleotide sequence ID" value="NZ_JANJZD010000017.1"/>
</dbReference>
<keyword evidence="4" id="KW-1185">Reference proteome</keyword>
<sequence>MGLFGKKKEDKKAQSKAEQSAEKQAAETLSQEKQEQTEQKERQETKVYIQGAGGTIVTKSILNGTSKLKWLFRQDSGHGNGWVAFGDRDSQEYVNDAQNMEIVDFNTLANIEPTVVNVFYMPMGSDLEFRCDKTGKYFVDTRTGKEIREPVKHPAQIAFEKNLKFLNQENYPAEFFEMLFTESPKIRVVRAGEADFPTGEVVLADPLAYLGSQYETVLDKRIPAGSYPVELSVCLSRIAGLRFAAARLSVSDNQVARYEIAMPKGKKREELGMPGTFTFFGVDTGLACFADGKVSGESRQFFEKWEKENPGKNKYTDYFAALFQESLEAAPQFQNSGTSFLEWKLPGSGLRTVLFSSGMGDGIFSGYWGLDAEGKAACLVVIFMNPEYF</sequence>
<evidence type="ECO:0000256" key="1">
    <source>
        <dbReference type="SAM" id="MobiDB-lite"/>
    </source>
</evidence>
<feature type="domain" description="Immunity protein Imm33" evidence="2">
    <location>
        <begin position="56"/>
        <end position="134"/>
    </location>
</feature>
<gene>
    <name evidence="3" type="ORF">AMURIS_03339</name>
</gene>
<feature type="region of interest" description="Disordered" evidence="1">
    <location>
        <begin position="1"/>
        <end position="46"/>
    </location>
</feature>
<dbReference type="Pfam" id="PF09951">
    <property type="entry name" value="Imm33"/>
    <property type="match status" value="1"/>
</dbReference>
<dbReference type="Proteomes" id="UP000236311">
    <property type="component" value="Unassembled WGS sequence"/>
</dbReference>
<reference evidence="3 4" key="1">
    <citation type="submission" date="2018-01" db="EMBL/GenBank/DDBJ databases">
        <authorList>
            <person name="Gaut B.S."/>
            <person name="Morton B.R."/>
            <person name="Clegg M.T."/>
            <person name="Duvall M.R."/>
        </authorList>
    </citation>
    <scope>NUCLEOTIDE SEQUENCE [LARGE SCALE GENOMIC DNA]</scope>
    <source>
        <strain evidence="3">GP69</strain>
    </source>
</reference>
<dbReference type="EMBL" id="OFSM01000017">
    <property type="protein sequence ID" value="SOY30608.1"/>
    <property type="molecule type" value="Genomic_DNA"/>
</dbReference>
<dbReference type="InterPro" id="IPR025335">
    <property type="entry name" value="DUF4241"/>
</dbReference>
<accession>A0A2K4ZJF3</accession>
<organism evidence="3 4">
    <name type="scientific">Acetatifactor muris</name>
    <dbReference type="NCBI Taxonomy" id="879566"/>
    <lineage>
        <taxon>Bacteria</taxon>
        <taxon>Bacillati</taxon>
        <taxon>Bacillota</taxon>
        <taxon>Clostridia</taxon>
        <taxon>Lachnospirales</taxon>
        <taxon>Lachnospiraceae</taxon>
        <taxon>Acetatifactor</taxon>
    </lineage>
</organism>
<evidence type="ECO:0000313" key="3">
    <source>
        <dbReference type="EMBL" id="SOY30608.1"/>
    </source>
</evidence>
<evidence type="ECO:0000313" key="4">
    <source>
        <dbReference type="Proteomes" id="UP000236311"/>
    </source>
</evidence>
<name>A0A2K4ZJF3_9FIRM</name>
<protein>
    <recommendedName>
        <fullName evidence="2">Immunity protein Imm33 domain-containing protein</fullName>
    </recommendedName>
</protein>
<feature type="compositionally biased region" description="Basic and acidic residues" evidence="1">
    <location>
        <begin position="1"/>
        <end position="45"/>
    </location>
</feature>
<dbReference type="InterPro" id="IPR018689">
    <property type="entry name" value="Imm33_dom"/>
</dbReference>
<dbReference type="OrthoDB" id="9789980at2"/>
<proteinExistence type="predicted"/>
<dbReference type="Pfam" id="PF14025">
    <property type="entry name" value="DUF4241"/>
    <property type="match status" value="1"/>
</dbReference>
<evidence type="ECO:0000259" key="2">
    <source>
        <dbReference type="Pfam" id="PF09951"/>
    </source>
</evidence>